<feature type="transmembrane region" description="Helical" evidence="5">
    <location>
        <begin position="51"/>
        <end position="70"/>
    </location>
</feature>
<feature type="transmembrane region" description="Helical" evidence="5">
    <location>
        <begin position="77"/>
        <end position="98"/>
    </location>
</feature>
<evidence type="ECO:0000256" key="3">
    <source>
        <dbReference type="ARBA" id="ARBA00022989"/>
    </source>
</evidence>
<evidence type="ECO:0008006" key="8">
    <source>
        <dbReference type="Google" id="ProtNLM"/>
    </source>
</evidence>
<comment type="subcellular location">
    <subcellularLocation>
        <location evidence="1">Membrane</location>
        <topology evidence="1">Multi-pass membrane protein</topology>
    </subcellularLocation>
</comment>
<dbReference type="PANTHER" id="PTHR11662:SF411">
    <property type="entry name" value="GH05102P"/>
    <property type="match status" value="1"/>
</dbReference>
<dbReference type="GO" id="GO:0016020">
    <property type="term" value="C:membrane"/>
    <property type="evidence" value="ECO:0007669"/>
    <property type="project" value="UniProtKB-SubCell"/>
</dbReference>
<dbReference type="OrthoDB" id="2985014at2759"/>
<dbReference type="InterPro" id="IPR050382">
    <property type="entry name" value="MFS_Na/Anion_cotransporter"/>
</dbReference>
<dbReference type="STRING" id="195883.A0A482WZ18"/>
<dbReference type="GO" id="GO:0022857">
    <property type="term" value="F:transmembrane transporter activity"/>
    <property type="evidence" value="ECO:0007669"/>
    <property type="project" value="InterPro"/>
</dbReference>
<evidence type="ECO:0000313" key="7">
    <source>
        <dbReference type="Proteomes" id="UP000291343"/>
    </source>
</evidence>
<feature type="transmembrane region" description="Helical" evidence="5">
    <location>
        <begin position="332"/>
        <end position="353"/>
    </location>
</feature>
<feature type="transmembrane region" description="Helical" evidence="5">
    <location>
        <begin position="104"/>
        <end position="127"/>
    </location>
</feature>
<dbReference type="InParanoid" id="A0A482WZ18"/>
<reference evidence="6 7" key="1">
    <citation type="journal article" date="2017" name="Gigascience">
        <title>Genome sequence of the small brown planthopper, Laodelphax striatellus.</title>
        <authorList>
            <person name="Zhu J."/>
            <person name="Jiang F."/>
            <person name="Wang X."/>
            <person name="Yang P."/>
            <person name="Bao Y."/>
            <person name="Zhao W."/>
            <person name="Wang W."/>
            <person name="Lu H."/>
            <person name="Wang Q."/>
            <person name="Cui N."/>
            <person name="Li J."/>
            <person name="Chen X."/>
            <person name="Luo L."/>
            <person name="Yu J."/>
            <person name="Kang L."/>
            <person name="Cui F."/>
        </authorList>
    </citation>
    <scope>NUCLEOTIDE SEQUENCE [LARGE SCALE GENOMIC DNA]</scope>
    <source>
        <strain evidence="6">Lst14</strain>
    </source>
</reference>
<feature type="transmembrane region" description="Helical" evidence="5">
    <location>
        <begin position="359"/>
        <end position="378"/>
    </location>
</feature>
<feature type="transmembrane region" description="Helical" evidence="5">
    <location>
        <begin position="304"/>
        <end position="323"/>
    </location>
</feature>
<name>A0A482WZ18_LAOST</name>
<gene>
    <name evidence="6" type="ORF">LSTR_LSTR011982</name>
</gene>
<feature type="transmembrane region" description="Helical" evidence="5">
    <location>
        <begin position="12"/>
        <end position="31"/>
    </location>
</feature>
<accession>A0A482WZ18</accession>
<feature type="transmembrane region" description="Helical" evidence="5">
    <location>
        <begin position="399"/>
        <end position="417"/>
    </location>
</feature>
<dbReference type="Pfam" id="PF07690">
    <property type="entry name" value="MFS_1"/>
    <property type="match status" value="1"/>
</dbReference>
<evidence type="ECO:0000256" key="1">
    <source>
        <dbReference type="ARBA" id="ARBA00004141"/>
    </source>
</evidence>
<keyword evidence="2 5" id="KW-0812">Transmembrane</keyword>
<feature type="transmembrane region" description="Helical" evidence="5">
    <location>
        <begin position="230"/>
        <end position="247"/>
    </location>
</feature>
<dbReference type="EMBL" id="QKKF02021722">
    <property type="protein sequence ID" value="RZF38758.1"/>
    <property type="molecule type" value="Genomic_DNA"/>
</dbReference>
<protein>
    <recommendedName>
        <fullName evidence="8">Major facilitator superfamily (MFS) profile domain-containing protein</fullName>
    </recommendedName>
</protein>
<dbReference type="InterPro" id="IPR011701">
    <property type="entry name" value="MFS"/>
</dbReference>
<keyword evidence="4 5" id="KW-0472">Membrane</keyword>
<feature type="transmembrane region" description="Helical" evidence="5">
    <location>
        <begin position="268"/>
        <end position="292"/>
    </location>
</feature>
<sequence length="433" mass="49069">MIFCKPLKKRTILLIMLFFGYGLCYALRNVVQMALNVYGFKNFTSEKQEKAVMYFFYGYILLQIPCGRLSEVFGGKTLIGFGMLGASILTLFIPYAIHIGGYDALGIINVFLGVFLAQYNASVFNLASKWITVEERGKLVSSFSSLYLSQIMTLHFEYSWSKEILFIIPGVSGIIWTFCWYMLVYDSPLTHPSITQQEKKHIVLTKESEGTIYDRAIDCPYFDICFDPHVWVVIITHTCFFTGAIFINNRSSLYLLETFKLSPTQDPFLMISPFLLSFISSFLSGFLFTFLRSIRISLTLLQKTYTAIATILPAISFFGFILCQNNKSWTMFFYFFGLTFQSWIMGGHFTVFLDLAPNFAASLAAMSGTLATLSLVLSNKIIDGLGAGLERQEQWENRHSLISALYFTAGTMFVLFGNSNTADWNTPIVYGNV</sequence>
<evidence type="ECO:0000313" key="6">
    <source>
        <dbReference type="EMBL" id="RZF38758.1"/>
    </source>
</evidence>
<dbReference type="GO" id="GO:0006820">
    <property type="term" value="P:monoatomic anion transport"/>
    <property type="evidence" value="ECO:0007669"/>
    <property type="project" value="TreeGrafter"/>
</dbReference>
<dbReference type="SMR" id="A0A482WZ18"/>
<dbReference type="AlphaFoldDB" id="A0A482WZ18"/>
<evidence type="ECO:0000256" key="4">
    <source>
        <dbReference type="ARBA" id="ARBA00023136"/>
    </source>
</evidence>
<keyword evidence="7" id="KW-1185">Reference proteome</keyword>
<evidence type="ECO:0000256" key="5">
    <source>
        <dbReference type="SAM" id="Phobius"/>
    </source>
</evidence>
<proteinExistence type="predicted"/>
<evidence type="ECO:0000256" key="2">
    <source>
        <dbReference type="ARBA" id="ARBA00022692"/>
    </source>
</evidence>
<dbReference type="SUPFAM" id="SSF103473">
    <property type="entry name" value="MFS general substrate transporter"/>
    <property type="match status" value="1"/>
</dbReference>
<organism evidence="6 7">
    <name type="scientific">Laodelphax striatellus</name>
    <name type="common">Small brown planthopper</name>
    <name type="synonym">Delphax striatella</name>
    <dbReference type="NCBI Taxonomy" id="195883"/>
    <lineage>
        <taxon>Eukaryota</taxon>
        <taxon>Metazoa</taxon>
        <taxon>Ecdysozoa</taxon>
        <taxon>Arthropoda</taxon>
        <taxon>Hexapoda</taxon>
        <taxon>Insecta</taxon>
        <taxon>Pterygota</taxon>
        <taxon>Neoptera</taxon>
        <taxon>Paraneoptera</taxon>
        <taxon>Hemiptera</taxon>
        <taxon>Auchenorrhyncha</taxon>
        <taxon>Fulgoroidea</taxon>
        <taxon>Delphacidae</taxon>
        <taxon>Criomorphinae</taxon>
        <taxon>Laodelphax</taxon>
    </lineage>
</organism>
<dbReference type="PANTHER" id="PTHR11662">
    <property type="entry name" value="SOLUTE CARRIER FAMILY 17"/>
    <property type="match status" value="1"/>
</dbReference>
<dbReference type="InterPro" id="IPR036259">
    <property type="entry name" value="MFS_trans_sf"/>
</dbReference>
<keyword evidence="3 5" id="KW-1133">Transmembrane helix</keyword>
<feature type="transmembrane region" description="Helical" evidence="5">
    <location>
        <begin position="164"/>
        <end position="183"/>
    </location>
</feature>
<dbReference type="Proteomes" id="UP000291343">
    <property type="component" value="Unassembled WGS sequence"/>
</dbReference>
<dbReference type="Gene3D" id="1.20.1250.20">
    <property type="entry name" value="MFS general substrate transporter like domains"/>
    <property type="match status" value="1"/>
</dbReference>
<comment type="caution">
    <text evidence="6">The sequence shown here is derived from an EMBL/GenBank/DDBJ whole genome shotgun (WGS) entry which is preliminary data.</text>
</comment>